<proteinExistence type="predicted"/>
<dbReference type="Proteomes" id="UP000316270">
    <property type="component" value="Chromosome 11"/>
</dbReference>
<evidence type="ECO:0000313" key="2">
    <source>
        <dbReference type="Proteomes" id="UP000316270"/>
    </source>
</evidence>
<dbReference type="OrthoDB" id="2141514at2759"/>
<dbReference type="STRING" id="50376.A0A517LEV1"/>
<accession>A0A517LEV1</accession>
<dbReference type="SUPFAM" id="SSF53474">
    <property type="entry name" value="alpha/beta-Hydrolases"/>
    <property type="match status" value="1"/>
</dbReference>
<name>A0A517LEV1_9PEZI</name>
<sequence length="288" mass="30659">MVRRYAEVDPVPSVLEDHQVQSTNLVFLYYFEDAGLVNHTLYQPLQSAFGTDELKLPVIVWGNGACVAQGLKFRGFLGELASHGVLAIATGPAAIDPETYQISNSSTVTTSQNPAALTQAINWVVANAGKGLYANVDSSRIAVWGQSCGGLETYTAASHDDRVGHIGIFNSGQLTANASLAVAGSITKPIFYFLGGPTDIAYENGMRDYSDLPPTTPAFVGNHDKGHSAAFDDLNAGIVGNAGTQLLQWLLRGNETGKAWFTEGGWKTTGFVNATYQNLDKIVTPSAI</sequence>
<gene>
    <name evidence="1" type="ORF">FKW77_001754</name>
</gene>
<dbReference type="AlphaFoldDB" id="A0A517LEV1"/>
<evidence type="ECO:0000313" key="1">
    <source>
        <dbReference type="EMBL" id="QDS74167.1"/>
    </source>
</evidence>
<reference evidence="1 2" key="1">
    <citation type="submission" date="2019-07" db="EMBL/GenBank/DDBJ databases">
        <title>Finished genome of Venturia effusa.</title>
        <authorList>
            <person name="Young C.A."/>
            <person name="Cox M.P."/>
            <person name="Ganley A.R.D."/>
            <person name="David W.J."/>
        </authorList>
    </citation>
    <scope>NUCLEOTIDE SEQUENCE [LARGE SCALE GENOMIC DNA]</scope>
    <source>
        <strain evidence="2">albino</strain>
    </source>
</reference>
<organism evidence="1 2">
    <name type="scientific">Venturia effusa</name>
    <dbReference type="NCBI Taxonomy" id="50376"/>
    <lineage>
        <taxon>Eukaryota</taxon>
        <taxon>Fungi</taxon>
        <taxon>Dikarya</taxon>
        <taxon>Ascomycota</taxon>
        <taxon>Pezizomycotina</taxon>
        <taxon>Dothideomycetes</taxon>
        <taxon>Pleosporomycetidae</taxon>
        <taxon>Venturiales</taxon>
        <taxon>Venturiaceae</taxon>
        <taxon>Venturia</taxon>
    </lineage>
</organism>
<dbReference type="InterPro" id="IPR029058">
    <property type="entry name" value="AB_hydrolase_fold"/>
</dbReference>
<dbReference type="Gene3D" id="3.40.50.1820">
    <property type="entry name" value="alpha/beta hydrolase"/>
    <property type="match status" value="1"/>
</dbReference>
<evidence type="ECO:0008006" key="3">
    <source>
        <dbReference type="Google" id="ProtNLM"/>
    </source>
</evidence>
<keyword evidence="2" id="KW-1185">Reference proteome</keyword>
<protein>
    <recommendedName>
        <fullName evidence="3">Dienelactone hydrolase domain-containing protein</fullName>
    </recommendedName>
</protein>
<dbReference type="EMBL" id="CP042195">
    <property type="protein sequence ID" value="QDS74167.1"/>
    <property type="molecule type" value="Genomic_DNA"/>
</dbReference>